<keyword evidence="10" id="KW-0325">Glycoprotein</keyword>
<evidence type="ECO:0000256" key="4">
    <source>
        <dbReference type="ARBA" id="ARBA00022525"/>
    </source>
</evidence>
<evidence type="ECO:0000256" key="2">
    <source>
        <dbReference type="ARBA" id="ARBA00004613"/>
    </source>
</evidence>
<dbReference type="InterPro" id="IPR004843">
    <property type="entry name" value="Calcineurin-like_PHP"/>
</dbReference>
<evidence type="ECO:0000256" key="10">
    <source>
        <dbReference type="ARBA" id="ARBA00023180"/>
    </source>
</evidence>
<sequence>MEQAQEMNRFTELVRSILCKVTQLSDKALCTPVRSSKWPPNSETWDEFAVLEGDDTPVLTPLNHSHTLPRLTGNSSNEEETRQQFLKAHMNYTEVLENIDDEISNGRQGRVGGGRALLRLAEKAMKMMNLKQVVHEVENSVMSKVSCTACTAGAGLLLHYINTGKSTDEILHIVRKFCESLQIQTPRVCEGITNGFGGEVVYVMRRVKLSAQEICVFLIGDICGGDEVPTHEWEVKFPPVPKPAPKAIAPPPAGSGLFKILHISDTHFDPYYQEGTNADCKEPLCCRLTNGPAPNVAAAAGRWGDYRKCDTPKRTVDNMMEHISRTHPDIDYIIWTGDLPPHDVWNQTKEENIQILRQTVDQMTTMFPGIPIFPSLGNHETFPVNSYPPPFVQNEYSIKWLYEELDVQWRKWLPESVSRTVRRGAFYSVLVRPGFRIISLNMNYCNNKNWWLLLNSTDPAKELQWFIYELQSAEFNNEKVHILGHIPPGYSDCLKVWSRNYYNIINRYESTIAAQFFGHTHYDEFELFYDSEDKSRATSIAYVGPSVTPYYNLNPGYRIYYVDGDRPQSTRMVLDHETWVMNLREANLYNYPIWYKEYSVRRHYQMDSLTPQDWDNLIYRFAENDTLFDMYYKHYWKNSPVRPSCDGDCKKRTLCDLRSGKSQDRKTFCQEIESRIDSKADRKEESGWRAWLYNSLALSMSVIMAIPSLTYKIPKFVMGLG</sequence>
<evidence type="ECO:0000313" key="14">
    <source>
        <dbReference type="EMBL" id="BES91982.1"/>
    </source>
</evidence>
<gene>
    <name evidence="14" type="ORF">NTJ_04790</name>
</gene>
<dbReference type="InterPro" id="IPR045473">
    <property type="entry name" value="ASM_C"/>
</dbReference>
<evidence type="ECO:0000256" key="11">
    <source>
        <dbReference type="ARBA" id="ARBA00023295"/>
    </source>
</evidence>
<dbReference type="InterPro" id="IPR041805">
    <property type="entry name" value="ASMase/PPN1_MPP"/>
</dbReference>
<feature type="domain" description="Saposin B-type" evidence="13">
    <location>
        <begin position="143"/>
        <end position="227"/>
    </location>
</feature>
<keyword evidence="15" id="KW-1185">Reference proteome</keyword>
<dbReference type="SUPFAM" id="SSF56300">
    <property type="entry name" value="Metallo-dependent phosphatases"/>
    <property type="match status" value="1"/>
</dbReference>
<keyword evidence="6" id="KW-0732">Signal</keyword>
<dbReference type="SMART" id="SM00741">
    <property type="entry name" value="SapB"/>
    <property type="match status" value="1"/>
</dbReference>
<dbReference type="EMBL" id="AP028911">
    <property type="protein sequence ID" value="BES91982.1"/>
    <property type="molecule type" value="Genomic_DNA"/>
</dbReference>
<evidence type="ECO:0000259" key="13">
    <source>
        <dbReference type="PROSITE" id="PS50015"/>
    </source>
</evidence>
<dbReference type="SUPFAM" id="SSF47862">
    <property type="entry name" value="Saposin"/>
    <property type="match status" value="1"/>
</dbReference>
<comment type="subcellular location">
    <subcellularLocation>
        <location evidence="2">Secreted</location>
    </subcellularLocation>
</comment>
<evidence type="ECO:0000256" key="1">
    <source>
        <dbReference type="ARBA" id="ARBA00001947"/>
    </source>
</evidence>
<evidence type="ECO:0000256" key="12">
    <source>
        <dbReference type="ARBA" id="ARBA00047268"/>
    </source>
</evidence>
<dbReference type="PROSITE" id="PS50015">
    <property type="entry name" value="SAP_B"/>
    <property type="match status" value="1"/>
</dbReference>
<evidence type="ECO:0000256" key="7">
    <source>
        <dbReference type="ARBA" id="ARBA00022801"/>
    </source>
</evidence>
<evidence type="ECO:0000313" key="15">
    <source>
        <dbReference type="Proteomes" id="UP001307889"/>
    </source>
</evidence>
<dbReference type="PANTHER" id="PTHR10340:SF34">
    <property type="entry name" value="SPHINGOMYELIN PHOSPHODIESTERASE"/>
    <property type="match status" value="1"/>
</dbReference>
<dbReference type="InterPro" id="IPR011001">
    <property type="entry name" value="Saposin-like"/>
</dbReference>
<evidence type="ECO:0000256" key="9">
    <source>
        <dbReference type="ARBA" id="ARBA00023157"/>
    </source>
</evidence>
<evidence type="ECO:0000256" key="3">
    <source>
        <dbReference type="ARBA" id="ARBA00008234"/>
    </source>
</evidence>
<dbReference type="Pfam" id="PF19272">
    <property type="entry name" value="ASMase_C"/>
    <property type="match status" value="1"/>
</dbReference>
<dbReference type="Pfam" id="PF00149">
    <property type="entry name" value="Metallophos"/>
    <property type="match status" value="1"/>
</dbReference>
<dbReference type="Gene3D" id="1.10.225.10">
    <property type="entry name" value="Saposin-like"/>
    <property type="match status" value="1"/>
</dbReference>
<comment type="cofactor">
    <cofactor evidence="1">
        <name>Zn(2+)</name>
        <dbReference type="ChEBI" id="CHEBI:29105"/>
    </cofactor>
</comment>
<dbReference type="Proteomes" id="UP001307889">
    <property type="component" value="Chromosome 3"/>
</dbReference>
<dbReference type="Gene3D" id="3.60.21.10">
    <property type="match status" value="1"/>
</dbReference>
<protein>
    <submittedName>
        <fullName evidence="14">SapB</fullName>
    </submittedName>
</protein>
<keyword evidence="11" id="KW-0326">Glycosidase</keyword>
<keyword evidence="7" id="KW-0378">Hydrolase</keyword>
<dbReference type="PANTHER" id="PTHR10340">
    <property type="entry name" value="SPHINGOMYELIN PHOSPHODIESTERASE"/>
    <property type="match status" value="1"/>
</dbReference>
<evidence type="ECO:0000256" key="5">
    <source>
        <dbReference type="ARBA" id="ARBA00022723"/>
    </source>
</evidence>
<comment type="similarity">
    <text evidence="3">Belongs to the acid sphingomyelinase family.</text>
</comment>
<reference evidence="14 15" key="1">
    <citation type="submission" date="2023-09" db="EMBL/GenBank/DDBJ databases">
        <title>Nesidiocoris tenuis whole genome shotgun sequence.</title>
        <authorList>
            <person name="Shibata T."/>
            <person name="Shimoda M."/>
            <person name="Kobayashi T."/>
            <person name="Uehara T."/>
        </authorList>
    </citation>
    <scope>NUCLEOTIDE SEQUENCE [LARGE SCALE GENOMIC DNA]</scope>
    <source>
        <strain evidence="14 15">Japan</strain>
    </source>
</reference>
<keyword evidence="9" id="KW-1015">Disulfide bond</keyword>
<keyword evidence="4" id="KW-0964">Secreted</keyword>
<name>A0ABN7AKZ4_9HEMI</name>
<accession>A0ABN7AKZ4</accession>
<proteinExistence type="inferred from homology"/>
<evidence type="ECO:0000256" key="8">
    <source>
        <dbReference type="ARBA" id="ARBA00022833"/>
    </source>
</evidence>
<dbReference type="CDD" id="cd00842">
    <property type="entry name" value="MPP_ASMase"/>
    <property type="match status" value="1"/>
</dbReference>
<keyword evidence="5" id="KW-0479">Metal-binding</keyword>
<evidence type="ECO:0000256" key="6">
    <source>
        <dbReference type="ARBA" id="ARBA00022729"/>
    </source>
</evidence>
<comment type="catalytic activity">
    <reaction evidence="12">
        <text>a sphingomyelin + H2O = phosphocholine + an N-acylsphing-4-enine + H(+)</text>
        <dbReference type="Rhea" id="RHEA:19253"/>
        <dbReference type="ChEBI" id="CHEBI:15377"/>
        <dbReference type="ChEBI" id="CHEBI:15378"/>
        <dbReference type="ChEBI" id="CHEBI:17636"/>
        <dbReference type="ChEBI" id="CHEBI:52639"/>
        <dbReference type="ChEBI" id="CHEBI:295975"/>
        <dbReference type="EC" id="3.1.4.12"/>
    </reaction>
    <physiologicalReaction direction="left-to-right" evidence="12">
        <dbReference type="Rhea" id="RHEA:19254"/>
    </physiologicalReaction>
</comment>
<organism evidence="14 15">
    <name type="scientific">Nesidiocoris tenuis</name>
    <dbReference type="NCBI Taxonomy" id="355587"/>
    <lineage>
        <taxon>Eukaryota</taxon>
        <taxon>Metazoa</taxon>
        <taxon>Ecdysozoa</taxon>
        <taxon>Arthropoda</taxon>
        <taxon>Hexapoda</taxon>
        <taxon>Insecta</taxon>
        <taxon>Pterygota</taxon>
        <taxon>Neoptera</taxon>
        <taxon>Paraneoptera</taxon>
        <taxon>Hemiptera</taxon>
        <taxon>Heteroptera</taxon>
        <taxon>Panheteroptera</taxon>
        <taxon>Cimicomorpha</taxon>
        <taxon>Miridae</taxon>
        <taxon>Dicyphina</taxon>
        <taxon>Nesidiocoris</taxon>
    </lineage>
</organism>
<keyword evidence="8" id="KW-0862">Zinc</keyword>
<dbReference type="InterPro" id="IPR029052">
    <property type="entry name" value="Metallo-depent_PP-like"/>
</dbReference>
<dbReference type="InterPro" id="IPR008139">
    <property type="entry name" value="SaposinB_dom"/>
</dbReference>